<keyword evidence="3" id="KW-1185">Reference proteome</keyword>
<accession>A0ABS6FGN2</accession>
<gene>
    <name evidence="2" type="ORF">KQI68_05720</name>
</gene>
<dbReference type="RefSeq" id="WP_216549164.1">
    <property type="nucleotide sequence ID" value="NZ_JAHLQO010000003.1"/>
</dbReference>
<evidence type="ECO:0000256" key="1">
    <source>
        <dbReference type="SAM" id="Coils"/>
    </source>
</evidence>
<reference evidence="2 3" key="1">
    <citation type="submission" date="2021-06" db="EMBL/GenBank/DDBJ databases">
        <authorList>
            <person name="Sun Q."/>
            <person name="Li D."/>
        </authorList>
    </citation>
    <scope>NUCLEOTIDE SEQUENCE [LARGE SCALE GENOMIC DNA]</scope>
    <source>
        <strain evidence="2 3">MSJ-1</strain>
    </source>
</reference>
<feature type="coiled-coil region" evidence="1">
    <location>
        <begin position="197"/>
        <end position="227"/>
    </location>
</feature>
<dbReference type="Proteomes" id="UP000783742">
    <property type="component" value="Unassembled WGS sequence"/>
</dbReference>
<proteinExistence type="predicted"/>
<organism evidence="2 3">
    <name type="scientific">Peptoniphilus ovalis</name>
    <dbReference type="NCBI Taxonomy" id="2841503"/>
    <lineage>
        <taxon>Bacteria</taxon>
        <taxon>Bacillati</taxon>
        <taxon>Bacillota</taxon>
        <taxon>Tissierellia</taxon>
        <taxon>Tissierellales</taxon>
        <taxon>Peptoniphilaceae</taxon>
        <taxon>Peptoniphilus</taxon>
    </lineage>
</organism>
<sequence>MLKIFTDVLDPFLWGIFPLIRKLEFKYKNFNYEFRMGGLIGNYEEFLPKNFREKNSVELGNRILYDMYRATSTITSMPGFKSPPNLFSEKYKSSYPLDKYFVTFKSLDKEDASNYLRKLVEEMIIYHKNIYEMEVQKEILKNFDVNIDDFIMSYEFSDELFLKERMEAFDYRIKKLPGILITENNRVLQNIMDFNRIEEFILENLELEEINKDLTEEKEINKDLTEEKEIIEFIKKYDLVLKEEIDIVFGKENKLDELLDKNVVKIDEINGFYVLKICGRHSD</sequence>
<name>A0ABS6FGN2_9FIRM</name>
<dbReference type="EMBL" id="JAHLQO010000003">
    <property type="protein sequence ID" value="MBU5669336.1"/>
    <property type="molecule type" value="Genomic_DNA"/>
</dbReference>
<evidence type="ECO:0000313" key="3">
    <source>
        <dbReference type="Proteomes" id="UP000783742"/>
    </source>
</evidence>
<keyword evidence="1" id="KW-0175">Coiled coil</keyword>
<protein>
    <submittedName>
        <fullName evidence="2">Disulfide bond formation protein DsbA</fullName>
    </submittedName>
</protein>
<evidence type="ECO:0000313" key="2">
    <source>
        <dbReference type="EMBL" id="MBU5669336.1"/>
    </source>
</evidence>
<comment type="caution">
    <text evidence="2">The sequence shown here is derived from an EMBL/GenBank/DDBJ whole genome shotgun (WGS) entry which is preliminary data.</text>
</comment>